<dbReference type="EMBL" id="BBMR01000008">
    <property type="protein sequence ID" value="GAL21283.1"/>
    <property type="molecule type" value="Genomic_DNA"/>
</dbReference>
<evidence type="ECO:0000313" key="4">
    <source>
        <dbReference type="Proteomes" id="UP000029228"/>
    </source>
</evidence>
<keyword evidence="4" id="KW-1185">Reference proteome</keyword>
<dbReference type="OrthoDB" id="8563353at2"/>
<evidence type="ECO:0000256" key="1">
    <source>
        <dbReference type="SAM" id="SignalP"/>
    </source>
</evidence>
<evidence type="ECO:0000259" key="2">
    <source>
        <dbReference type="Pfam" id="PF14467"/>
    </source>
</evidence>
<proteinExistence type="predicted"/>
<feature type="chain" id="PRO_5001863458" description="DUF4426 domain-containing protein" evidence="1">
    <location>
        <begin position="20"/>
        <end position="143"/>
    </location>
</feature>
<dbReference type="AlphaFoldDB" id="A0A090S382"/>
<dbReference type="InterPro" id="IPR025218">
    <property type="entry name" value="DUF4426"/>
</dbReference>
<name>A0A090S382_9VIBR</name>
<reference evidence="3 4" key="2">
    <citation type="submission" date="2014-09" db="EMBL/GenBank/DDBJ databases">
        <authorList>
            <consortium name="NBRP consortium"/>
            <person name="Sawabe T."/>
            <person name="Meirelles P."/>
            <person name="Nakanishi M."/>
            <person name="Sayaka M."/>
            <person name="Hattori M."/>
            <person name="Ohkuma M."/>
        </authorList>
    </citation>
    <scope>NUCLEOTIDE SEQUENCE [LARGE SCALE GENOMIC DNA]</scope>
    <source>
        <strain evidence="4">JCM19235</strain>
    </source>
</reference>
<evidence type="ECO:0000313" key="3">
    <source>
        <dbReference type="EMBL" id="GAL21283.1"/>
    </source>
</evidence>
<reference evidence="3 4" key="1">
    <citation type="submission" date="2014-09" db="EMBL/GenBank/DDBJ databases">
        <title>Vibrio maritimus JCM 19235. (C45) whole genome shotgun sequence.</title>
        <authorList>
            <person name="Sawabe T."/>
            <person name="Meirelles P."/>
            <person name="Nakanishi M."/>
            <person name="Sayaka M."/>
            <person name="Hattori M."/>
            <person name="Ohkuma M."/>
        </authorList>
    </citation>
    <scope>NUCLEOTIDE SEQUENCE [LARGE SCALE GENOMIC DNA]</scope>
    <source>
        <strain evidence="4">JCM19235</strain>
    </source>
</reference>
<feature type="signal peptide" evidence="1">
    <location>
        <begin position="1"/>
        <end position="19"/>
    </location>
</feature>
<keyword evidence="1" id="KW-0732">Signal</keyword>
<dbReference type="Proteomes" id="UP000029228">
    <property type="component" value="Unassembled WGS sequence"/>
</dbReference>
<dbReference type="Gene3D" id="2.60.40.3340">
    <property type="entry name" value="Domain of unknown function DUF4426"/>
    <property type="match status" value="1"/>
</dbReference>
<sequence length="143" mass="15799">MKKSLLFIFAMLASGLAQAGQFKTIKDAEVHYVVFNSTFMTPQIARSYGLKRNEFTATVNVSVLDRASAGKPAMAVGIEGSAKNLIGQTRTLEFKEIKEGDAIYYLAQFPIVNEDTYKFTIDIDAGNKGRGPISFSQKLYVEQ</sequence>
<feature type="domain" description="DUF4426" evidence="2">
    <location>
        <begin position="23"/>
        <end position="142"/>
    </location>
</feature>
<organism evidence="3 4">
    <name type="scientific">Vibrio maritimus</name>
    <dbReference type="NCBI Taxonomy" id="990268"/>
    <lineage>
        <taxon>Bacteria</taxon>
        <taxon>Pseudomonadati</taxon>
        <taxon>Pseudomonadota</taxon>
        <taxon>Gammaproteobacteria</taxon>
        <taxon>Vibrionales</taxon>
        <taxon>Vibrionaceae</taxon>
        <taxon>Vibrio</taxon>
    </lineage>
</organism>
<accession>A0A090S382</accession>
<dbReference type="STRING" id="990268.JCM19235_4765"/>
<dbReference type="Pfam" id="PF14467">
    <property type="entry name" value="DUF4426"/>
    <property type="match status" value="1"/>
</dbReference>
<protein>
    <recommendedName>
        <fullName evidence="2">DUF4426 domain-containing protein</fullName>
    </recommendedName>
</protein>
<comment type="caution">
    <text evidence="3">The sequence shown here is derived from an EMBL/GenBank/DDBJ whole genome shotgun (WGS) entry which is preliminary data.</text>
</comment>
<gene>
    <name evidence="3" type="ORF">JCM19235_4765</name>
</gene>